<reference evidence="1" key="1">
    <citation type="submission" date="2013-07" db="EMBL/GenBank/DDBJ databases">
        <title>The genome of an arbuscular mycorrhizal fungus provides insights into the evolution of the oldest plant symbiosis.</title>
        <authorList>
            <consortium name="DOE Joint Genome Institute"/>
            <person name="Tisserant E."/>
            <person name="Malbreil M."/>
            <person name="Kuo A."/>
            <person name="Kohler A."/>
            <person name="Symeonidi A."/>
            <person name="Balestrini R."/>
            <person name="Charron P."/>
            <person name="Duensing N."/>
            <person name="Frei-dit-Frey N."/>
            <person name="Gianinazzi-Pearson V."/>
            <person name="Gilbert B."/>
            <person name="Handa Y."/>
            <person name="Hijri M."/>
            <person name="Kaul R."/>
            <person name="Kawaguchi M."/>
            <person name="Krajinski F."/>
            <person name="Lammers P."/>
            <person name="Lapierre D."/>
            <person name="Masclaux F.G."/>
            <person name="Murat C."/>
            <person name="Morin E."/>
            <person name="Ndikumana S."/>
            <person name="Pagni M."/>
            <person name="Petitpierre D."/>
            <person name="Requena N."/>
            <person name="Rosikiewicz P."/>
            <person name="Riley R."/>
            <person name="Saito K."/>
            <person name="San Clemente H."/>
            <person name="Shapiro H."/>
            <person name="van Tuinen D."/>
            <person name="Becard G."/>
            <person name="Bonfante P."/>
            <person name="Paszkowski U."/>
            <person name="Shachar-Hill Y."/>
            <person name="Young J.P."/>
            <person name="Sanders I.R."/>
            <person name="Henrissat B."/>
            <person name="Rensing S.A."/>
            <person name="Grigoriev I.V."/>
            <person name="Corradi N."/>
            <person name="Roux C."/>
            <person name="Martin F."/>
        </authorList>
    </citation>
    <scope>NUCLEOTIDE SEQUENCE</scope>
    <source>
        <strain evidence="1">DAOM 197198</strain>
    </source>
</reference>
<organism evidence="1">
    <name type="scientific">Rhizophagus irregularis (strain DAOM 181602 / DAOM 197198 / MUCL 43194)</name>
    <name type="common">Arbuscular mycorrhizal fungus</name>
    <name type="synonym">Glomus intraradices</name>
    <dbReference type="NCBI Taxonomy" id="747089"/>
    <lineage>
        <taxon>Eukaryota</taxon>
        <taxon>Fungi</taxon>
        <taxon>Fungi incertae sedis</taxon>
        <taxon>Mucoromycota</taxon>
        <taxon>Glomeromycotina</taxon>
        <taxon>Glomeromycetes</taxon>
        <taxon>Glomerales</taxon>
        <taxon>Glomeraceae</taxon>
        <taxon>Rhizophagus</taxon>
    </lineage>
</organism>
<dbReference type="HOGENOM" id="CLU_1161662_0_0_1"/>
<sequence>MQIAISIRNLRKIIIHRLEAKYDLPLPCNINIPSIEWIRLQFWPTNPTSTRAMHYNGQFNIKYQIQARQLPDDMHKVPIREGVATSTGVRNKKSLVSTNTTLTASDYDFTKLSLTPSVIFFIDVPTTIEDSFYHGNVFVSYKDTGVAIMSTELEDIFKKVDTLEEIHAAATKNEDLKNGLHDSNTDCYEGFKTVYNTEISEKYHPILMAAMENAERAPPAILTNTKVHDIIQCFQCGKF</sequence>
<name>U9UFF9_RHIID</name>
<accession>U9UFF9</accession>
<evidence type="ECO:0000313" key="1">
    <source>
        <dbReference type="EMBL" id="ESA19110.1"/>
    </source>
</evidence>
<dbReference type="EMBL" id="KI278567">
    <property type="protein sequence ID" value="ESA19110.1"/>
    <property type="molecule type" value="Genomic_DNA"/>
</dbReference>
<dbReference type="VEuPathDB" id="FungiDB:RhiirFUN_014468"/>
<gene>
    <name evidence="1" type="ORF">GLOINDRAFT_19947</name>
</gene>
<dbReference type="AlphaFoldDB" id="U9UFF9"/>
<protein>
    <submittedName>
        <fullName evidence="1">Uncharacterized protein</fullName>
    </submittedName>
</protein>
<proteinExistence type="predicted"/>